<protein>
    <submittedName>
        <fullName evidence="2">Uncharacterized protein</fullName>
    </submittedName>
</protein>
<keyword evidence="1" id="KW-1133">Transmembrane helix</keyword>
<feature type="transmembrane region" description="Helical" evidence="1">
    <location>
        <begin position="47"/>
        <end position="67"/>
    </location>
</feature>
<proteinExistence type="predicted"/>
<name>A0AA90HVV6_ACIBA</name>
<dbReference type="RefSeq" id="WP_118971415.1">
    <property type="nucleotide sequence ID" value="NZ_CP132915.1"/>
</dbReference>
<accession>A0AA90HVV6</accession>
<dbReference type="AlphaFoldDB" id="A0AA90HVV6"/>
<dbReference type="Proteomes" id="UP001174156">
    <property type="component" value="Unassembled WGS sequence"/>
</dbReference>
<evidence type="ECO:0000313" key="2">
    <source>
        <dbReference type="EMBL" id="MDK4882077.1"/>
    </source>
</evidence>
<dbReference type="EMBL" id="JARTMM010000033">
    <property type="protein sequence ID" value="MDK4882077.1"/>
    <property type="molecule type" value="Genomic_DNA"/>
</dbReference>
<organism evidence="2">
    <name type="scientific">Acinetobacter baumannii</name>
    <dbReference type="NCBI Taxonomy" id="470"/>
    <lineage>
        <taxon>Bacteria</taxon>
        <taxon>Pseudomonadati</taxon>
        <taxon>Pseudomonadota</taxon>
        <taxon>Gammaproteobacteria</taxon>
        <taxon>Moraxellales</taxon>
        <taxon>Moraxellaceae</taxon>
        <taxon>Acinetobacter</taxon>
        <taxon>Acinetobacter calcoaceticus/baumannii complex</taxon>
    </lineage>
</organism>
<comment type="caution">
    <text evidence="2">The sequence shown here is derived from an EMBL/GenBank/DDBJ whole genome shotgun (WGS) entry which is preliminary data.</text>
</comment>
<reference evidence="2" key="2">
    <citation type="submission" date="2023-01" db="EMBL/GenBank/DDBJ databases">
        <title>Genomic dissection of endemic carbapenem resistance: metallo-beta-lactamase gene dissemination through clonal, plasmid and integron transfer pathways.</title>
        <authorList>
            <person name="Macesic N."/>
        </authorList>
    </citation>
    <scope>NUCLEOTIDE SEQUENCE</scope>
    <source>
        <strain evidence="2">CPO519</strain>
    </source>
</reference>
<evidence type="ECO:0000313" key="3">
    <source>
        <dbReference type="EMBL" id="MEC5496649.1"/>
    </source>
</evidence>
<reference evidence="3 4" key="1">
    <citation type="journal article" date="2023" name="Nat. Commun.">
        <title>Genomic dissection of endemic carbapenem resistance reveals metallo-beta-lactamase dissemination through clonal, plasmid and integron transfer.</title>
        <authorList>
            <person name="Macesic N."/>
            <person name="Hawkey J."/>
            <person name="Vezina B."/>
            <person name="Wisniewski J.A."/>
            <person name="Cottingham H."/>
            <person name="Blakeway L.V."/>
            <person name="Harshegyi T."/>
            <person name="Pragastis K."/>
            <person name="Badoordeen G.Z."/>
            <person name="Dennison A."/>
            <person name="Spelman D.W."/>
            <person name="Jenney A.W.J."/>
            <person name="Peleg A.Y."/>
        </authorList>
    </citation>
    <scope>NUCLEOTIDE SEQUENCE [LARGE SCALE GENOMIC DNA]</scope>
    <source>
        <strain evidence="3 4">CPO519</strain>
    </source>
</reference>
<feature type="transmembrane region" description="Helical" evidence="1">
    <location>
        <begin position="73"/>
        <end position="97"/>
    </location>
</feature>
<keyword evidence="1" id="KW-0472">Membrane</keyword>
<dbReference type="EMBL" id="JARTMM020000001">
    <property type="protein sequence ID" value="MEC5496649.1"/>
    <property type="molecule type" value="Genomic_DNA"/>
</dbReference>
<reference evidence="3" key="3">
    <citation type="submission" date="2024-01" db="EMBL/GenBank/DDBJ databases">
        <authorList>
            <person name="Macesic N."/>
        </authorList>
    </citation>
    <scope>NUCLEOTIDE SEQUENCE</scope>
    <source>
        <strain evidence="3">CPO519</strain>
    </source>
</reference>
<gene>
    <name evidence="3" type="ORF">P9867_009120</name>
    <name evidence="2" type="ORF">P9867_10300</name>
</gene>
<keyword evidence="1" id="KW-0812">Transmembrane</keyword>
<feature type="transmembrane region" description="Helical" evidence="1">
    <location>
        <begin position="161"/>
        <end position="179"/>
    </location>
</feature>
<evidence type="ECO:0000313" key="4">
    <source>
        <dbReference type="Proteomes" id="UP001174156"/>
    </source>
</evidence>
<sequence>MSSNEVIEKDELKARTERYKILFDLYKSEYETLRNEYYKSEDKASKYLTSLTVLSGILLVLFKDVIIDFHLNILTFAQITLLVFLILSLSASWRFIFMVLKPFELKSFPFTQEGINYFNSVKPDVFYYSMTIQYVEVIDSYKTAIEFKNSYLKKAFSEIKVSGLLLLILLSVIFIDKVWF</sequence>
<evidence type="ECO:0000256" key="1">
    <source>
        <dbReference type="SAM" id="Phobius"/>
    </source>
</evidence>